<protein>
    <submittedName>
        <fullName evidence="4">NAD(P)-binding protein</fullName>
    </submittedName>
</protein>
<dbReference type="InterPro" id="IPR036291">
    <property type="entry name" value="NAD(P)-bd_dom_sf"/>
</dbReference>
<feature type="domain" description="NmrA-like" evidence="3">
    <location>
        <begin position="10"/>
        <end position="266"/>
    </location>
</feature>
<name>A0A4Q9MA22_9APHY</name>
<organism evidence="4">
    <name type="scientific">Dichomitus squalens</name>
    <dbReference type="NCBI Taxonomy" id="114155"/>
    <lineage>
        <taxon>Eukaryota</taxon>
        <taxon>Fungi</taxon>
        <taxon>Dikarya</taxon>
        <taxon>Basidiomycota</taxon>
        <taxon>Agaricomycotina</taxon>
        <taxon>Agaricomycetes</taxon>
        <taxon>Polyporales</taxon>
        <taxon>Polyporaceae</taxon>
        <taxon>Dichomitus</taxon>
    </lineage>
</organism>
<dbReference type="CDD" id="cd05251">
    <property type="entry name" value="NmrA_like_SDR_a"/>
    <property type="match status" value="1"/>
</dbReference>
<dbReference type="Pfam" id="PF05368">
    <property type="entry name" value="NmrA"/>
    <property type="match status" value="1"/>
</dbReference>
<comment type="similarity">
    <text evidence="1">Belongs to the NmrA-type oxidoreductase family.</text>
</comment>
<dbReference type="PANTHER" id="PTHR42748">
    <property type="entry name" value="NITROGEN METABOLITE REPRESSION PROTEIN NMRA FAMILY MEMBER"/>
    <property type="match status" value="1"/>
</dbReference>
<dbReference type="Gene3D" id="3.40.50.720">
    <property type="entry name" value="NAD(P)-binding Rossmann-like Domain"/>
    <property type="match status" value="1"/>
</dbReference>
<evidence type="ECO:0000313" key="4">
    <source>
        <dbReference type="EMBL" id="TBU23327.1"/>
    </source>
</evidence>
<dbReference type="OrthoDB" id="300709at2759"/>
<accession>A0A4Q9MA22</accession>
<dbReference type="GO" id="GO:0005634">
    <property type="term" value="C:nucleus"/>
    <property type="evidence" value="ECO:0007669"/>
    <property type="project" value="TreeGrafter"/>
</dbReference>
<keyword evidence="2" id="KW-0521">NADP</keyword>
<dbReference type="PANTHER" id="PTHR42748:SF14">
    <property type="entry name" value="SNOAL-LIKE DOMAIN-CONTAINING PROTEIN"/>
    <property type="match status" value="1"/>
</dbReference>
<dbReference type="InterPro" id="IPR051164">
    <property type="entry name" value="NmrA-like_oxidored"/>
</dbReference>
<dbReference type="AlphaFoldDB" id="A0A4Q9MA22"/>
<sequence>MASTTTRSSKKLILVIGGTGAQGIPVVQALLAPASDGAPSPYAVRVLTRNPDSSRAQQLTAQGVEIFKGSTDDFDSVYAALDGVYGAFVNTDSFTIGEAKEIYTGMRIFELAKQIGTLKHYVWSGLDYSFKVRSYDLIYRCEHHDAKGRVGEWMRAQPSVVSDRAMSWSILSTMVYMEMLTIPMLGPVNKRADGTYVFAAPIGDGHIPMVTLADVGFFARYIFDNREKTYAQELEIASDWVDWNHLVSTFIKVTGKPAVYVPVSLDEWFNFWDEDDINRPIATERFSAPPDGSTTWRQNFTCWWSQYRDDIIKRDFKWLRRVNPDGHNLESWMRATGYTGEYSAALLKNAEDGKSPRRNLERVSRM</sequence>
<evidence type="ECO:0000256" key="2">
    <source>
        <dbReference type="ARBA" id="ARBA00022857"/>
    </source>
</evidence>
<gene>
    <name evidence="4" type="ORF">BD311DRAFT_731542</name>
</gene>
<dbReference type="Gene3D" id="3.90.25.10">
    <property type="entry name" value="UDP-galactose 4-epimerase, domain 1"/>
    <property type="match status" value="1"/>
</dbReference>
<dbReference type="SUPFAM" id="SSF51735">
    <property type="entry name" value="NAD(P)-binding Rossmann-fold domains"/>
    <property type="match status" value="1"/>
</dbReference>
<dbReference type="EMBL" id="ML143508">
    <property type="protein sequence ID" value="TBU23327.1"/>
    <property type="molecule type" value="Genomic_DNA"/>
</dbReference>
<dbReference type="Proteomes" id="UP000292957">
    <property type="component" value="Unassembled WGS sequence"/>
</dbReference>
<evidence type="ECO:0000259" key="3">
    <source>
        <dbReference type="Pfam" id="PF05368"/>
    </source>
</evidence>
<dbReference type="InterPro" id="IPR008030">
    <property type="entry name" value="NmrA-like"/>
</dbReference>
<proteinExistence type="inferred from homology"/>
<reference evidence="4" key="1">
    <citation type="submission" date="2019-01" db="EMBL/GenBank/DDBJ databases">
        <title>Draft genome sequences of three monokaryotic isolates of the white-rot basidiomycete fungus Dichomitus squalens.</title>
        <authorList>
            <consortium name="DOE Joint Genome Institute"/>
            <person name="Lopez S.C."/>
            <person name="Andreopoulos B."/>
            <person name="Pangilinan J."/>
            <person name="Lipzen A."/>
            <person name="Riley R."/>
            <person name="Ahrendt S."/>
            <person name="Ng V."/>
            <person name="Barry K."/>
            <person name="Daum C."/>
            <person name="Grigoriev I.V."/>
            <person name="Hilden K.S."/>
            <person name="Makela M.R."/>
            <person name="de Vries R.P."/>
        </authorList>
    </citation>
    <scope>NUCLEOTIDE SEQUENCE [LARGE SCALE GENOMIC DNA]</scope>
    <source>
        <strain evidence="4">OM18370.1</strain>
    </source>
</reference>
<evidence type="ECO:0000256" key="1">
    <source>
        <dbReference type="ARBA" id="ARBA00006328"/>
    </source>
</evidence>